<protein>
    <recommendedName>
        <fullName evidence="3">UDP-N-acetylglucosamine transferase subunit ALG14</fullName>
    </recommendedName>
</protein>
<keyword evidence="4 8" id="KW-0812">Transmembrane</keyword>
<dbReference type="AlphaFoldDB" id="A0A250WTN2"/>
<feature type="transmembrane region" description="Helical" evidence="8">
    <location>
        <begin position="30"/>
        <end position="53"/>
    </location>
</feature>
<dbReference type="STRING" id="1157962.A0A250WTN2"/>
<dbReference type="Pfam" id="PF08660">
    <property type="entry name" value="Alg14"/>
    <property type="match status" value="1"/>
</dbReference>
<feature type="transmembrane region" description="Helical" evidence="8">
    <location>
        <begin position="153"/>
        <end position="175"/>
    </location>
</feature>
<sequence>MKFNVEAGTFNIDDDIVPDDPESVRAANAWIGWIISIFIMTIVVEVIALVILLKFSKKLEKPDSVKTLVVLGSGGHTAEMMRLVESLDKTRYTPRAYVVAETDKMSGRKASDYENMLSDMKAIPGKRTFSEVGGSKNWELFEIPRSREVGQSYVTSIWTTLRAFLHALALVWQVAPQVVLVNGPGTCIPVCFAAVLYRLVAAYPCKIMYIESIARTQRLSLSGKILYHTRIADLLCVQWKELGAKYPRAKFAGRLY</sequence>
<keyword evidence="10" id="KW-1185">Reference proteome</keyword>
<comment type="subcellular location">
    <subcellularLocation>
        <location evidence="1">Endoplasmic reticulum membrane</location>
        <topology evidence="1">Single-pass membrane protein</topology>
    </subcellularLocation>
</comment>
<evidence type="ECO:0000256" key="1">
    <source>
        <dbReference type="ARBA" id="ARBA00004389"/>
    </source>
</evidence>
<dbReference type="PANTHER" id="PTHR12154">
    <property type="entry name" value="GLYCOSYL TRANSFERASE-RELATED"/>
    <property type="match status" value="1"/>
</dbReference>
<accession>A0A250WTN2</accession>
<organism evidence="9 10">
    <name type="scientific">Chlamydomonas eustigma</name>
    <dbReference type="NCBI Taxonomy" id="1157962"/>
    <lineage>
        <taxon>Eukaryota</taxon>
        <taxon>Viridiplantae</taxon>
        <taxon>Chlorophyta</taxon>
        <taxon>core chlorophytes</taxon>
        <taxon>Chlorophyceae</taxon>
        <taxon>CS clade</taxon>
        <taxon>Chlamydomonadales</taxon>
        <taxon>Chlamydomonadaceae</taxon>
        <taxon>Chlamydomonas</taxon>
    </lineage>
</organism>
<keyword evidence="7 8" id="KW-0472">Membrane</keyword>
<evidence type="ECO:0000256" key="2">
    <source>
        <dbReference type="ARBA" id="ARBA00009731"/>
    </source>
</evidence>
<evidence type="ECO:0000256" key="5">
    <source>
        <dbReference type="ARBA" id="ARBA00022824"/>
    </source>
</evidence>
<evidence type="ECO:0000256" key="7">
    <source>
        <dbReference type="ARBA" id="ARBA00023136"/>
    </source>
</evidence>
<dbReference type="InterPro" id="IPR013969">
    <property type="entry name" value="Oligosacch_biosynth_Alg14"/>
</dbReference>
<comment type="similarity">
    <text evidence="2">Belongs to the ALG14 family.</text>
</comment>
<proteinExistence type="inferred from homology"/>
<reference evidence="9 10" key="1">
    <citation type="submission" date="2017-08" db="EMBL/GenBank/DDBJ databases">
        <title>Acidophilic green algal genome provides insights into adaptation to an acidic environment.</title>
        <authorList>
            <person name="Hirooka S."/>
            <person name="Hirose Y."/>
            <person name="Kanesaki Y."/>
            <person name="Higuchi S."/>
            <person name="Fujiwara T."/>
            <person name="Onuma R."/>
            <person name="Era A."/>
            <person name="Ohbayashi R."/>
            <person name="Uzuka A."/>
            <person name="Nozaki H."/>
            <person name="Yoshikawa H."/>
            <person name="Miyagishima S.Y."/>
        </authorList>
    </citation>
    <scope>NUCLEOTIDE SEQUENCE [LARGE SCALE GENOMIC DNA]</scope>
    <source>
        <strain evidence="9 10">NIES-2499</strain>
    </source>
</reference>
<evidence type="ECO:0000256" key="3">
    <source>
        <dbReference type="ARBA" id="ARBA00017467"/>
    </source>
</evidence>
<keyword evidence="5" id="KW-0256">Endoplasmic reticulum</keyword>
<dbReference type="Gene3D" id="3.40.50.2000">
    <property type="entry name" value="Glycogen Phosphorylase B"/>
    <property type="match status" value="1"/>
</dbReference>
<keyword evidence="6 8" id="KW-1133">Transmembrane helix</keyword>
<dbReference type="GO" id="GO:0043541">
    <property type="term" value="C:UDP-N-acetylglucosamine transferase complex"/>
    <property type="evidence" value="ECO:0007669"/>
    <property type="project" value="TreeGrafter"/>
</dbReference>
<dbReference type="EMBL" id="BEGY01000006">
    <property type="protein sequence ID" value="GAX74181.1"/>
    <property type="molecule type" value="Genomic_DNA"/>
</dbReference>
<gene>
    <name evidence="9" type="ORF">CEUSTIGMA_g1630.t1</name>
</gene>
<evidence type="ECO:0000256" key="4">
    <source>
        <dbReference type="ARBA" id="ARBA00022692"/>
    </source>
</evidence>
<evidence type="ECO:0000313" key="9">
    <source>
        <dbReference type="EMBL" id="GAX74181.1"/>
    </source>
</evidence>
<dbReference type="OrthoDB" id="17098at2759"/>
<dbReference type="Proteomes" id="UP000232323">
    <property type="component" value="Unassembled WGS sequence"/>
</dbReference>
<comment type="caution">
    <text evidence="9">The sequence shown here is derived from an EMBL/GenBank/DDBJ whole genome shotgun (WGS) entry which is preliminary data.</text>
</comment>
<evidence type="ECO:0000256" key="8">
    <source>
        <dbReference type="SAM" id="Phobius"/>
    </source>
</evidence>
<evidence type="ECO:0000313" key="10">
    <source>
        <dbReference type="Proteomes" id="UP000232323"/>
    </source>
</evidence>
<dbReference type="GO" id="GO:0006488">
    <property type="term" value="P:dolichol-linked oligosaccharide biosynthetic process"/>
    <property type="evidence" value="ECO:0007669"/>
    <property type="project" value="InterPro"/>
</dbReference>
<feature type="transmembrane region" description="Helical" evidence="8">
    <location>
        <begin position="181"/>
        <end position="200"/>
    </location>
</feature>
<evidence type="ECO:0000256" key="6">
    <source>
        <dbReference type="ARBA" id="ARBA00022989"/>
    </source>
</evidence>
<dbReference type="PANTHER" id="PTHR12154:SF4">
    <property type="entry name" value="UDP-N-ACETYLGLUCOSAMINE TRANSFERASE SUBUNIT ALG14 HOMOLOG"/>
    <property type="match status" value="1"/>
</dbReference>
<name>A0A250WTN2_9CHLO</name>
<dbReference type="GO" id="GO:0004577">
    <property type="term" value="F:N-acetylglucosaminyldiphosphodolichol N-acetylglucosaminyltransferase activity"/>
    <property type="evidence" value="ECO:0007669"/>
    <property type="project" value="TreeGrafter"/>
</dbReference>